<accession>A0A1S1RG99</accession>
<proteinExistence type="predicted"/>
<gene>
    <name evidence="1" type="ORF">BBK14_09745</name>
</gene>
<dbReference type="OrthoDB" id="3625995at2"/>
<reference evidence="2" key="1">
    <citation type="submission" date="2016-07" db="EMBL/GenBank/DDBJ databases">
        <title>Frankia sp. NRRL B-16219 Genome sequencing.</title>
        <authorList>
            <person name="Ghodhbane-Gtari F."/>
            <person name="Swanson E."/>
            <person name="Gueddou A."/>
            <person name="Louati M."/>
            <person name="Nouioui I."/>
            <person name="Hezbri K."/>
            <person name="Abebe-Akele F."/>
            <person name="Simpson S."/>
            <person name="Morris K."/>
            <person name="Thomas K."/>
            <person name="Gtari M."/>
            <person name="Tisa L.S."/>
        </authorList>
    </citation>
    <scope>NUCLEOTIDE SEQUENCE [LARGE SCALE GENOMIC DNA]</scope>
    <source>
        <strain evidence="2">NRRL B-16219</strain>
    </source>
</reference>
<evidence type="ECO:0000313" key="1">
    <source>
        <dbReference type="EMBL" id="OHV45037.1"/>
    </source>
</evidence>
<organism evidence="1 2">
    <name type="scientific">Parafrankia soli</name>
    <dbReference type="NCBI Taxonomy" id="2599596"/>
    <lineage>
        <taxon>Bacteria</taxon>
        <taxon>Bacillati</taxon>
        <taxon>Actinomycetota</taxon>
        <taxon>Actinomycetes</taxon>
        <taxon>Frankiales</taxon>
        <taxon>Frankiaceae</taxon>
        <taxon>Parafrankia</taxon>
    </lineage>
</organism>
<protein>
    <submittedName>
        <fullName evidence="1">Uncharacterized protein</fullName>
    </submittedName>
</protein>
<keyword evidence="2" id="KW-1185">Reference proteome</keyword>
<dbReference type="AlphaFoldDB" id="A0A1S1RG99"/>
<dbReference type="EMBL" id="MAXA01000014">
    <property type="protein sequence ID" value="OHV45037.1"/>
    <property type="molecule type" value="Genomic_DNA"/>
</dbReference>
<sequence length="102" mass="11566">MVDGLWWDQEDAEYIRHRSDRYPGATDIEPEWTLEAVKDPRRVVRDPEPRSRMGAARLIGYSRSAGFVLTVIVDPIDEAGITAWKTRGSDLRDYLEGESGGD</sequence>
<comment type="caution">
    <text evidence="1">The sequence shown here is derived from an EMBL/GenBank/DDBJ whole genome shotgun (WGS) entry which is preliminary data.</text>
</comment>
<name>A0A1S1RG99_9ACTN</name>
<dbReference type="Proteomes" id="UP000179769">
    <property type="component" value="Unassembled WGS sequence"/>
</dbReference>
<evidence type="ECO:0000313" key="2">
    <source>
        <dbReference type="Proteomes" id="UP000179769"/>
    </source>
</evidence>